<dbReference type="EMBL" id="QTJU01000004">
    <property type="protein sequence ID" value="RFM27664.1"/>
    <property type="molecule type" value="Genomic_DNA"/>
</dbReference>
<evidence type="ECO:0000313" key="1">
    <source>
        <dbReference type="EMBL" id="RFM27664.1"/>
    </source>
</evidence>
<dbReference type="AlphaFoldDB" id="A0A3E1NIL6"/>
<evidence type="ECO:0000313" key="2">
    <source>
        <dbReference type="Proteomes" id="UP000261284"/>
    </source>
</evidence>
<name>A0A3E1NIL6_9BACT</name>
<dbReference type="Proteomes" id="UP000261284">
    <property type="component" value="Unassembled WGS sequence"/>
</dbReference>
<protein>
    <submittedName>
        <fullName evidence="1">Uncharacterized protein</fullName>
    </submittedName>
</protein>
<organism evidence="1 2">
    <name type="scientific">Deminuibacter soli</name>
    <dbReference type="NCBI Taxonomy" id="2291815"/>
    <lineage>
        <taxon>Bacteria</taxon>
        <taxon>Pseudomonadati</taxon>
        <taxon>Bacteroidota</taxon>
        <taxon>Chitinophagia</taxon>
        <taxon>Chitinophagales</taxon>
        <taxon>Chitinophagaceae</taxon>
        <taxon>Deminuibacter</taxon>
    </lineage>
</organism>
<gene>
    <name evidence="1" type="ORF">DXN05_13210</name>
</gene>
<sequence>MGSKNGPLPRPVFFTNYCFIFPESHLSSSDRQKLTIPDRLTVLQRSDRIIFHENLNRMAEAVHRLHLHIQEEPGLLKQHQQKNP</sequence>
<keyword evidence="2" id="KW-1185">Reference proteome</keyword>
<proteinExistence type="predicted"/>
<dbReference type="RefSeq" id="WP_116847742.1">
    <property type="nucleotide sequence ID" value="NZ_QTJU01000004.1"/>
</dbReference>
<reference evidence="1 2" key="1">
    <citation type="submission" date="2018-08" db="EMBL/GenBank/DDBJ databases">
        <title>Chitinophagaceae sp. K23C18032701, a novel bacterium isolated from forest soil.</title>
        <authorList>
            <person name="Wang C."/>
        </authorList>
    </citation>
    <scope>NUCLEOTIDE SEQUENCE [LARGE SCALE GENOMIC DNA]</scope>
    <source>
        <strain evidence="1 2">K23C18032701</strain>
    </source>
</reference>
<accession>A0A3E1NIL6</accession>
<comment type="caution">
    <text evidence="1">The sequence shown here is derived from an EMBL/GenBank/DDBJ whole genome shotgun (WGS) entry which is preliminary data.</text>
</comment>